<dbReference type="InterPro" id="IPR058747">
    <property type="entry name" value="PglY_C"/>
</dbReference>
<protein>
    <recommendedName>
        <fullName evidence="6">Phage resistance protein</fullName>
    </recommendedName>
</protein>
<feature type="domain" description="ATPase PglY 5th" evidence="2">
    <location>
        <begin position="843"/>
        <end position="939"/>
    </location>
</feature>
<proteinExistence type="predicted"/>
<comment type="caution">
    <text evidence="4">The sequence shown here is derived from an EMBL/GenBank/DDBJ whole genome shotgun (WGS) entry which is preliminary data.</text>
</comment>
<dbReference type="Pfam" id="PF26382">
    <property type="entry name" value="BREX_PglY_6th"/>
    <property type="match status" value="1"/>
</dbReference>
<reference evidence="4" key="1">
    <citation type="journal article" date="2014" name="Int. J. Syst. Evol. Microbiol.">
        <title>Complete genome sequence of Corynebacterium casei LMG S-19264T (=DSM 44701T), isolated from a smear-ripened cheese.</title>
        <authorList>
            <consortium name="US DOE Joint Genome Institute (JGI-PGF)"/>
            <person name="Walter F."/>
            <person name="Albersmeier A."/>
            <person name="Kalinowski J."/>
            <person name="Ruckert C."/>
        </authorList>
    </citation>
    <scope>NUCLEOTIDE SEQUENCE</scope>
    <source>
        <strain evidence="4">CGMCC 4.7398</strain>
    </source>
</reference>
<evidence type="ECO:0000313" key="5">
    <source>
        <dbReference type="Proteomes" id="UP000627369"/>
    </source>
</evidence>
<keyword evidence="5" id="KW-1185">Reference proteome</keyword>
<sequence>MQVNSLALPLRDAISIPEAVHDDDFVLRIHEAQEAAEQTLRDYVVTDSIARAFDSGLTLVGSTLKGGAAKGAFVHGSFGAGKSHYMAIMELLLTGNSVAKALPGLQSTVAKHSAVLDRKLLTVDYHLLGAGSFEEALFSGYLTAVKTKHPDAPVPVLHRSDALLDNADSLRAQMGDEAFFAGLDGVAPVSSGWGARASSGVTPAQYEAARGKAAGDSDRQKVVAALVASYFPAFEQTGTWLDMTTGLQAMTAHAKDLGYDGIVLFLDELVLWLAGHLRDTTFISNETSKVAKLVETGTGKLAVPLVSFVARQRNLSDFLGGGSVGAEQMALADSFQWWEDRFDAITLAAADLPHIVHKRLLQPRSEEAKEALTAAVGRVRANPAAWQHLLRGEAGSRGGDFEQVYPFSPALVDALVALSSIMQRERTALKTMTDLLVRGRDELTVGDVIPAGDLFDVIVLGEATPTSEDMQQLFRSARAFFAMKMQPWLLVKHNLTEQEADGLPRDHQYRREERLAKTLLVAAIAPGTASLKDLTASRLAALNFGDVVAMLPGMEAGQVATLAKQWAAEFGEITVGAGGDPIITLQLTGVDLDAIVSQVDGEDRDENRRTLLRRMLAEQIGAAETGRLGGTGYELNHVWRGQKRTVDVAFGNLRDTSSVRVETLRAADDRWRLIIDFPFDEGHAPADDVERLRREKIDGLDTETVAWLPHFLSAQRMSDVGKLVKLDFLLTGSRFDQYSQNLPLAEREPARRQLTNQRDSLREQVVASLRQAYGIDADNGDHLGQRLQEGNTFMSLASDYDPLKPNVPSMRQAVTDLLGGALTSRYPKHPTVDRGEEEVKRGELSAVLEVARRAVALPNGRFEGVDRATQGKIRRVVEAFGVGRLSESTYVLDAVHFQWTDAFVKAGASGDVTVGALREALKTFGMTRDVEDLLVLAWAALADRQWFRYESPTATPPLGSLTDDMVLHEPVLPTPDEWERARARSKALFGFGANEHTLSLAAVGRLGQVGARFKEAIHSTRQLVDSLDQHAALLGLSDVSPRLSFARRAYELCETVAAGSNDVERLRLLADADLPAELEPMASTIATASEVSAAIQGADWALIEQLPLLGDAKADAALTALRQAAGHVEQHASLRTALAKAAQGVTRILVARKPVVDQEAEARRLAAEEAARKTREVEERRAADERQRRLDEEEERLRRARVEFEGQQAELRKQQEELTKRTRGESRSLRRAADIEDVAQSLAVEFTKPVAGKKLTVSWRWE</sequence>
<evidence type="ECO:0000313" key="4">
    <source>
        <dbReference type="EMBL" id="GHH78641.1"/>
    </source>
</evidence>
<gene>
    <name evidence="4" type="ORF">GCM10017772_42400</name>
</gene>
<dbReference type="InterPro" id="IPR058748">
    <property type="entry name" value="PglY_5th"/>
</dbReference>
<evidence type="ECO:0000259" key="3">
    <source>
        <dbReference type="Pfam" id="PF26382"/>
    </source>
</evidence>
<accession>A0A919L0X2</accession>
<evidence type="ECO:0000256" key="1">
    <source>
        <dbReference type="SAM" id="MobiDB-lite"/>
    </source>
</evidence>
<organism evidence="4 5">
    <name type="scientific">Promicromonospora soli</name>
    <dbReference type="NCBI Taxonomy" id="2035533"/>
    <lineage>
        <taxon>Bacteria</taxon>
        <taxon>Bacillati</taxon>
        <taxon>Actinomycetota</taxon>
        <taxon>Actinomycetes</taxon>
        <taxon>Micrococcales</taxon>
        <taxon>Promicromonosporaceae</taxon>
        <taxon>Promicromonospora</taxon>
    </lineage>
</organism>
<evidence type="ECO:0008006" key="6">
    <source>
        <dbReference type="Google" id="ProtNLM"/>
    </source>
</evidence>
<feature type="domain" description="ATPase PglY C-terminal" evidence="3">
    <location>
        <begin position="982"/>
        <end position="1154"/>
    </location>
</feature>
<dbReference type="Pfam" id="PF26381">
    <property type="entry name" value="BREX_PglY_5th"/>
    <property type="match status" value="1"/>
</dbReference>
<dbReference type="EMBL" id="BNAS01000008">
    <property type="protein sequence ID" value="GHH78641.1"/>
    <property type="molecule type" value="Genomic_DNA"/>
</dbReference>
<reference evidence="4" key="2">
    <citation type="submission" date="2020-09" db="EMBL/GenBank/DDBJ databases">
        <authorList>
            <person name="Sun Q."/>
            <person name="Zhou Y."/>
        </authorList>
    </citation>
    <scope>NUCLEOTIDE SEQUENCE</scope>
    <source>
        <strain evidence="4">CGMCC 4.7398</strain>
    </source>
</reference>
<dbReference type="RefSeq" id="WP_189671295.1">
    <property type="nucleotide sequence ID" value="NZ_BNAS01000008.1"/>
</dbReference>
<dbReference type="AlphaFoldDB" id="A0A919L0X2"/>
<dbReference type="Proteomes" id="UP000627369">
    <property type="component" value="Unassembled WGS sequence"/>
</dbReference>
<evidence type="ECO:0000259" key="2">
    <source>
        <dbReference type="Pfam" id="PF26381"/>
    </source>
</evidence>
<feature type="region of interest" description="Disordered" evidence="1">
    <location>
        <begin position="1168"/>
        <end position="1192"/>
    </location>
</feature>
<name>A0A919L0X2_9MICO</name>